<dbReference type="InterPro" id="IPR026017">
    <property type="entry name" value="Lumazine-bd_dom"/>
</dbReference>
<sequence length="208" mass="21718">MFTGIVESLGRIAKITDQPPGKLFSIDAGELAKGAAIGDSVAINGCCLTVVAIDGGVLGFEAGEETLSRTNLGAQEVGSRVNLERALAVGDRLGGHYVTGHVDELGTLLDRREDPPWAFLRFGVSKKLSSQIADKGSIAIDGVSLTVVDADPDSFTVALIPHTLDVTTLGFRNVGDKVNLESDVLAKYVQRSLITGVKGPDVPGESSD</sequence>
<evidence type="ECO:0000313" key="14">
    <source>
        <dbReference type="Proteomes" id="UP000317238"/>
    </source>
</evidence>
<feature type="domain" description="Lumazine-binding" evidence="12">
    <location>
        <begin position="97"/>
        <end position="193"/>
    </location>
</feature>
<evidence type="ECO:0000256" key="1">
    <source>
        <dbReference type="ARBA" id="ARBA00000968"/>
    </source>
</evidence>
<keyword evidence="14" id="KW-1185">Reference proteome</keyword>
<evidence type="ECO:0000256" key="6">
    <source>
        <dbReference type="ARBA" id="ARBA00013950"/>
    </source>
</evidence>
<dbReference type="FunFam" id="2.40.30.20:FF:000003">
    <property type="entry name" value="Riboflavin synthase, alpha subunit"/>
    <property type="match status" value="1"/>
</dbReference>
<dbReference type="RefSeq" id="WP_146438141.1">
    <property type="nucleotide sequence ID" value="NZ_SJPL01000001.1"/>
</dbReference>
<dbReference type="PIRSF" id="PIRSF000498">
    <property type="entry name" value="Riboflavin_syn_A"/>
    <property type="match status" value="1"/>
</dbReference>
<dbReference type="InterPro" id="IPR023366">
    <property type="entry name" value="ATP_synth_asu-like_sf"/>
</dbReference>
<dbReference type="PANTHER" id="PTHR21098:SF12">
    <property type="entry name" value="RIBOFLAVIN SYNTHASE"/>
    <property type="match status" value="1"/>
</dbReference>
<feature type="domain" description="Lumazine-binding" evidence="12">
    <location>
        <begin position="1"/>
        <end position="96"/>
    </location>
</feature>
<feature type="repeat" description="Lumazine-binding" evidence="11">
    <location>
        <begin position="97"/>
        <end position="193"/>
    </location>
</feature>
<evidence type="ECO:0000259" key="12">
    <source>
        <dbReference type="PROSITE" id="PS51177"/>
    </source>
</evidence>
<dbReference type="AlphaFoldDB" id="A0A5C5Y1E9"/>
<comment type="caution">
    <text evidence="13">The sequence shown here is derived from an EMBL/GenBank/DDBJ whole genome shotgun (WGS) entry which is preliminary data.</text>
</comment>
<evidence type="ECO:0000256" key="11">
    <source>
        <dbReference type="PROSITE-ProRule" id="PRU00524"/>
    </source>
</evidence>
<name>A0A5C5Y1E9_9PLAN</name>
<dbReference type="PANTHER" id="PTHR21098">
    <property type="entry name" value="RIBOFLAVIN SYNTHASE ALPHA CHAIN"/>
    <property type="match status" value="1"/>
</dbReference>
<dbReference type="InterPro" id="IPR017938">
    <property type="entry name" value="Riboflavin_synthase-like_b-brl"/>
</dbReference>
<accession>A0A5C5Y1E9</accession>
<evidence type="ECO:0000256" key="3">
    <source>
        <dbReference type="ARBA" id="ARBA00004887"/>
    </source>
</evidence>
<evidence type="ECO:0000256" key="8">
    <source>
        <dbReference type="ARBA" id="ARBA00022679"/>
    </source>
</evidence>
<keyword evidence="9" id="KW-0677">Repeat</keyword>
<organism evidence="13 14">
    <name type="scientific">Crateriforma conspicua</name>
    <dbReference type="NCBI Taxonomy" id="2527996"/>
    <lineage>
        <taxon>Bacteria</taxon>
        <taxon>Pseudomonadati</taxon>
        <taxon>Planctomycetota</taxon>
        <taxon>Planctomycetia</taxon>
        <taxon>Planctomycetales</taxon>
        <taxon>Planctomycetaceae</taxon>
        <taxon>Crateriforma</taxon>
    </lineage>
</organism>
<gene>
    <name evidence="13" type="primary">ribE</name>
    <name evidence="13" type="ORF">Pan14r_03740</name>
</gene>
<comment type="pathway">
    <text evidence="3">Cofactor biosynthesis; riboflavin biosynthesis; riboflavin from 2-hydroxy-3-oxobutyl phosphate and 5-amino-6-(D-ribitylamino)uracil: step 2/2.</text>
</comment>
<dbReference type="NCBIfam" id="NF009566">
    <property type="entry name" value="PRK13020.1"/>
    <property type="match status" value="1"/>
</dbReference>
<comment type="subunit">
    <text evidence="4">Homotrimer.</text>
</comment>
<keyword evidence="7" id="KW-0686">Riboflavin biosynthesis</keyword>
<keyword evidence="8 13" id="KW-0808">Transferase</keyword>
<dbReference type="GO" id="GO:0009231">
    <property type="term" value="P:riboflavin biosynthetic process"/>
    <property type="evidence" value="ECO:0007669"/>
    <property type="project" value="UniProtKB-KW"/>
</dbReference>
<dbReference type="Proteomes" id="UP000317238">
    <property type="component" value="Unassembled WGS sequence"/>
</dbReference>
<feature type="repeat" description="Lumazine-binding" evidence="11">
    <location>
        <begin position="1"/>
        <end position="96"/>
    </location>
</feature>
<dbReference type="Gene3D" id="2.40.30.20">
    <property type="match status" value="2"/>
</dbReference>
<evidence type="ECO:0000256" key="5">
    <source>
        <dbReference type="ARBA" id="ARBA00012827"/>
    </source>
</evidence>
<dbReference type="NCBIfam" id="NF006767">
    <property type="entry name" value="PRK09289.1"/>
    <property type="match status" value="1"/>
</dbReference>
<evidence type="ECO:0000256" key="10">
    <source>
        <dbReference type="NCBIfam" id="TIGR00187"/>
    </source>
</evidence>
<reference evidence="13 14" key="1">
    <citation type="submission" date="2019-02" db="EMBL/GenBank/DDBJ databases">
        <title>Deep-cultivation of Planctomycetes and their phenomic and genomic characterization uncovers novel biology.</title>
        <authorList>
            <person name="Wiegand S."/>
            <person name="Jogler M."/>
            <person name="Boedeker C."/>
            <person name="Pinto D."/>
            <person name="Vollmers J."/>
            <person name="Rivas-Marin E."/>
            <person name="Kohn T."/>
            <person name="Peeters S.H."/>
            <person name="Heuer A."/>
            <person name="Rast P."/>
            <person name="Oberbeckmann S."/>
            <person name="Bunk B."/>
            <person name="Jeske O."/>
            <person name="Meyerdierks A."/>
            <person name="Storesund J.E."/>
            <person name="Kallscheuer N."/>
            <person name="Luecker S."/>
            <person name="Lage O.M."/>
            <person name="Pohl T."/>
            <person name="Merkel B.J."/>
            <person name="Hornburger P."/>
            <person name="Mueller R.-W."/>
            <person name="Bruemmer F."/>
            <person name="Labrenz M."/>
            <person name="Spormann A.M."/>
            <person name="Op Den Camp H."/>
            <person name="Overmann J."/>
            <person name="Amann R."/>
            <person name="Jetten M.S.M."/>
            <person name="Mascher T."/>
            <person name="Medema M.H."/>
            <person name="Devos D.P."/>
            <person name="Kaster A.-K."/>
            <person name="Ovreas L."/>
            <person name="Rohde M."/>
            <person name="Galperin M.Y."/>
            <person name="Jogler C."/>
        </authorList>
    </citation>
    <scope>NUCLEOTIDE SEQUENCE [LARGE SCALE GENOMIC DNA]</scope>
    <source>
        <strain evidence="13 14">Pan14r</strain>
    </source>
</reference>
<dbReference type="EC" id="2.5.1.9" evidence="5 10"/>
<comment type="catalytic activity">
    <reaction evidence="1">
        <text>2 6,7-dimethyl-8-(1-D-ribityl)lumazine + H(+) = 5-amino-6-(D-ribitylamino)uracil + riboflavin</text>
        <dbReference type="Rhea" id="RHEA:20772"/>
        <dbReference type="ChEBI" id="CHEBI:15378"/>
        <dbReference type="ChEBI" id="CHEBI:15934"/>
        <dbReference type="ChEBI" id="CHEBI:57986"/>
        <dbReference type="ChEBI" id="CHEBI:58201"/>
        <dbReference type="EC" id="2.5.1.9"/>
    </reaction>
</comment>
<dbReference type="CDD" id="cd00402">
    <property type="entry name" value="Riboflavin_synthase_like"/>
    <property type="match status" value="1"/>
</dbReference>
<dbReference type="InterPro" id="IPR001783">
    <property type="entry name" value="Lumazine-bd"/>
</dbReference>
<dbReference type="SUPFAM" id="SSF63380">
    <property type="entry name" value="Riboflavin synthase domain-like"/>
    <property type="match status" value="2"/>
</dbReference>
<dbReference type="EMBL" id="SJPL01000001">
    <property type="protein sequence ID" value="TWT68135.1"/>
    <property type="molecule type" value="Genomic_DNA"/>
</dbReference>
<dbReference type="NCBIfam" id="TIGR00187">
    <property type="entry name" value="ribE"/>
    <property type="match status" value="1"/>
</dbReference>
<evidence type="ECO:0000256" key="4">
    <source>
        <dbReference type="ARBA" id="ARBA00011233"/>
    </source>
</evidence>
<evidence type="ECO:0000256" key="2">
    <source>
        <dbReference type="ARBA" id="ARBA00002803"/>
    </source>
</evidence>
<protein>
    <recommendedName>
        <fullName evidence="6 10">Riboflavin synthase</fullName>
        <ecNumber evidence="5 10">2.5.1.9</ecNumber>
    </recommendedName>
</protein>
<dbReference type="OrthoDB" id="9788537at2"/>
<dbReference type="GO" id="GO:0004746">
    <property type="term" value="F:riboflavin synthase activity"/>
    <property type="evidence" value="ECO:0007669"/>
    <property type="project" value="UniProtKB-UniRule"/>
</dbReference>
<dbReference type="FunFam" id="2.40.30.20:FF:000004">
    <property type="entry name" value="Riboflavin synthase, alpha subunit"/>
    <property type="match status" value="1"/>
</dbReference>
<evidence type="ECO:0000313" key="13">
    <source>
        <dbReference type="EMBL" id="TWT68135.1"/>
    </source>
</evidence>
<evidence type="ECO:0000256" key="9">
    <source>
        <dbReference type="ARBA" id="ARBA00022737"/>
    </source>
</evidence>
<dbReference type="Pfam" id="PF00677">
    <property type="entry name" value="Lum_binding"/>
    <property type="match status" value="2"/>
</dbReference>
<evidence type="ECO:0000256" key="7">
    <source>
        <dbReference type="ARBA" id="ARBA00022619"/>
    </source>
</evidence>
<dbReference type="PROSITE" id="PS51177">
    <property type="entry name" value="LUMAZINE_BIND"/>
    <property type="match status" value="2"/>
</dbReference>
<comment type="function">
    <text evidence="2">Catalyzes the dismutation of two molecules of 6,7-dimethyl-8-ribityllumazine, resulting in the formation of riboflavin and 5-amino-6-(D-ribitylamino)uracil.</text>
</comment>
<proteinExistence type="predicted"/>